<feature type="binding site" evidence="15">
    <location>
        <position position="475"/>
    </location>
    <ligand>
        <name>Mg(2+)</name>
        <dbReference type="ChEBI" id="CHEBI:18420"/>
        <note>shared with alpha subunit</note>
    </ligand>
</feature>
<evidence type="ECO:0000256" key="13">
    <source>
        <dbReference type="ARBA" id="ARBA00023146"/>
    </source>
</evidence>
<dbReference type="GO" id="GO:0000049">
    <property type="term" value="F:tRNA binding"/>
    <property type="evidence" value="ECO:0007669"/>
    <property type="project" value="UniProtKB-UniRule"/>
</dbReference>
<accession>A0A1F5SVW0</accession>
<dbReference type="SUPFAM" id="SSF56037">
    <property type="entry name" value="PheT/TilS domain"/>
    <property type="match status" value="1"/>
</dbReference>
<evidence type="ECO:0000259" key="19">
    <source>
        <dbReference type="PROSITE" id="PS51483"/>
    </source>
</evidence>
<dbReference type="InterPro" id="IPR036690">
    <property type="entry name" value="Fdx_antiC-bd_sf"/>
</dbReference>
<dbReference type="FunFam" id="3.30.70.380:FF:000001">
    <property type="entry name" value="Phenylalanine--tRNA ligase beta subunit"/>
    <property type="match status" value="1"/>
</dbReference>
<evidence type="ECO:0000256" key="2">
    <source>
        <dbReference type="ARBA" id="ARBA00008653"/>
    </source>
</evidence>
<dbReference type="Gene3D" id="3.30.70.380">
    <property type="entry name" value="Ferrodoxin-fold anticodon-binding domain"/>
    <property type="match status" value="1"/>
</dbReference>
<dbReference type="GO" id="GO:0000287">
    <property type="term" value="F:magnesium ion binding"/>
    <property type="evidence" value="ECO:0007669"/>
    <property type="project" value="UniProtKB-UniRule"/>
</dbReference>
<keyword evidence="6 15" id="KW-0436">Ligase</keyword>
<dbReference type="SMART" id="SM00874">
    <property type="entry name" value="B5"/>
    <property type="match status" value="1"/>
</dbReference>
<keyword evidence="8 15" id="KW-0547">Nucleotide-binding</keyword>
<evidence type="ECO:0000256" key="7">
    <source>
        <dbReference type="ARBA" id="ARBA00022723"/>
    </source>
</evidence>
<dbReference type="InterPro" id="IPR005147">
    <property type="entry name" value="tRNA_synthase_B5-dom"/>
</dbReference>
<comment type="cofactor">
    <cofactor evidence="15">
        <name>Mg(2+)</name>
        <dbReference type="ChEBI" id="CHEBI:18420"/>
    </cofactor>
    <text evidence="15">Binds 2 magnesium ions per tetramer.</text>
</comment>
<evidence type="ECO:0000259" key="18">
    <source>
        <dbReference type="PROSITE" id="PS51447"/>
    </source>
</evidence>
<feature type="domain" description="TRNA-binding" evidence="17">
    <location>
        <begin position="41"/>
        <end position="159"/>
    </location>
</feature>
<dbReference type="InterPro" id="IPR005121">
    <property type="entry name" value="Fdx_antiC-bd"/>
</dbReference>
<evidence type="ECO:0000256" key="9">
    <source>
        <dbReference type="ARBA" id="ARBA00022840"/>
    </source>
</evidence>
<dbReference type="InterPro" id="IPR012340">
    <property type="entry name" value="NA-bd_OB-fold"/>
</dbReference>
<keyword evidence="7 15" id="KW-0479">Metal-binding</keyword>
<dbReference type="SUPFAM" id="SSF50249">
    <property type="entry name" value="Nucleic acid-binding proteins"/>
    <property type="match status" value="1"/>
</dbReference>
<dbReference type="Pfam" id="PF03147">
    <property type="entry name" value="FDX-ACB"/>
    <property type="match status" value="1"/>
</dbReference>
<evidence type="ECO:0000256" key="5">
    <source>
        <dbReference type="ARBA" id="ARBA00022555"/>
    </source>
</evidence>
<dbReference type="SUPFAM" id="SSF46955">
    <property type="entry name" value="Putative DNA-binding domain"/>
    <property type="match status" value="1"/>
</dbReference>
<protein>
    <recommendedName>
        <fullName evidence="15">Phenylalanine--tRNA ligase beta subunit</fullName>
        <ecNumber evidence="15">6.1.1.20</ecNumber>
    </recommendedName>
    <alternativeName>
        <fullName evidence="15">Phenylalanyl-tRNA synthetase beta subunit</fullName>
        <shortName evidence="15">PheRS</shortName>
    </alternativeName>
</protein>
<dbReference type="InterPro" id="IPR045060">
    <property type="entry name" value="Phe-tRNA-ligase_IIc_bsu"/>
</dbReference>
<dbReference type="Gene3D" id="2.40.50.140">
    <property type="entry name" value="Nucleic acid-binding proteins"/>
    <property type="match status" value="1"/>
</dbReference>
<dbReference type="NCBIfam" id="TIGR00472">
    <property type="entry name" value="pheT_bact"/>
    <property type="match status" value="1"/>
</dbReference>
<evidence type="ECO:0000259" key="17">
    <source>
        <dbReference type="PROSITE" id="PS50886"/>
    </source>
</evidence>
<organism evidence="20 21">
    <name type="scientific">Candidatus Falkowbacteria bacterium RIFOXYC2_FULL_36_12</name>
    <dbReference type="NCBI Taxonomy" id="1798002"/>
    <lineage>
        <taxon>Bacteria</taxon>
        <taxon>Candidatus Falkowiibacteriota</taxon>
    </lineage>
</organism>
<evidence type="ECO:0000256" key="14">
    <source>
        <dbReference type="ARBA" id="ARBA00049255"/>
    </source>
</evidence>
<feature type="binding site" evidence="15">
    <location>
        <position position="479"/>
    </location>
    <ligand>
        <name>Mg(2+)</name>
        <dbReference type="ChEBI" id="CHEBI:18420"/>
        <note>shared with alpha subunit</note>
    </ligand>
</feature>
<dbReference type="Pfam" id="PF03484">
    <property type="entry name" value="B5"/>
    <property type="match status" value="1"/>
</dbReference>
<dbReference type="InterPro" id="IPR002547">
    <property type="entry name" value="tRNA-bd_dom"/>
</dbReference>
<evidence type="ECO:0000256" key="10">
    <source>
        <dbReference type="ARBA" id="ARBA00022842"/>
    </source>
</evidence>
<dbReference type="Gene3D" id="3.30.930.10">
    <property type="entry name" value="Bira Bifunctional Protein, Domain 2"/>
    <property type="match status" value="1"/>
</dbReference>
<dbReference type="GO" id="GO:0004826">
    <property type="term" value="F:phenylalanine-tRNA ligase activity"/>
    <property type="evidence" value="ECO:0007669"/>
    <property type="project" value="UniProtKB-UniRule"/>
</dbReference>
<dbReference type="AlphaFoldDB" id="A0A1F5SVW0"/>
<dbReference type="SUPFAM" id="SSF54991">
    <property type="entry name" value="Anticodon-binding domain of PheRS"/>
    <property type="match status" value="1"/>
</dbReference>
<keyword evidence="9 15" id="KW-0067">ATP-binding</keyword>
<dbReference type="Proteomes" id="UP000179001">
    <property type="component" value="Unassembled WGS sequence"/>
</dbReference>
<evidence type="ECO:0000256" key="12">
    <source>
        <dbReference type="ARBA" id="ARBA00022917"/>
    </source>
</evidence>
<proteinExistence type="inferred from homology"/>
<dbReference type="Gene3D" id="3.50.40.10">
    <property type="entry name" value="Phenylalanyl-trna Synthetase, Chain B, domain 3"/>
    <property type="match status" value="1"/>
</dbReference>
<feature type="domain" description="B5" evidence="19">
    <location>
        <begin position="414"/>
        <end position="491"/>
    </location>
</feature>
<keyword evidence="10 15" id="KW-0460">Magnesium</keyword>
<evidence type="ECO:0000256" key="4">
    <source>
        <dbReference type="ARBA" id="ARBA00022490"/>
    </source>
</evidence>
<name>A0A1F5SVW0_9BACT</name>
<sequence length="812" mass="91378">MKVSLKWLKKYIDLGNKVEAREIADRLILSTVEVEGVVNQASLLDNIIVGKVLEVRAHPDADKLKVVMVNDGKDTVQVVCGGSNVTENMLIAFAKIGARVRWHGEGDLVTLEKIKIRGVESFGMICSSAEIGLVGMFEEREGEILDLTEKKLKLGQPLAKALGLDDVIFDIDNKSITNRPDLWGHYGLARELSVLFEQGLKKYETKMIKGSKDINLKVEIKEKNCCRRYMAVVIDNVSVGQSPEWLVKSLQTVGLRSINNIVDITNYILFDIGQPLHAFDANSIKDTKIVVRKAIEGEKLKALDEKEYKLINDDLIIASKSEVVALAGIMGGLDSGITDKTTKIIIESANFEPIGIRKTSARLGLRSDSSVRFEKNLDLTMTETALRKAVELVLQVCPEAKVVSAVVDNQQEKVEAVRIDTNYEVFRTKIGVKIENKVIRDILEKLGFKVKSHGDKMTVTVPSWRAAKDISIAEDLVEEVARVYGYDKIEPTMPVLGISLPEENFVRKLSAKITDIAVTTGATEVSNYAFVSEEQLEKLNLQTKSHITLLNPATEDRTLLRRDLFLGLLQNVADNLRYVDQINIFEVGKVFLSEQAGEDVRPGVGEKLPAQPVIIAGMISSEKNIEPVLQSKQMVEMILSSLDFVWQEVVDSEVAEHLHPFRYLRMKFNEHTLAEVGEVHPEILSKMEIKQKVGFWKINVDNLVKLYERKYNYKPVSRYPGVELDLAITVDENIRWKEIKNIVQSTEPKFIKNISLFDIYKSDKIGVGKKSLAFHILYQSEDRTLDYEEVKKWQEKVVGNLEKSVKAKVRKG</sequence>
<dbReference type="Pfam" id="PF01588">
    <property type="entry name" value="tRNA_bind"/>
    <property type="match status" value="1"/>
</dbReference>
<evidence type="ECO:0000256" key="16">
    <source>
        <dbReference type="PROSITE-ProRule" id="PRU00209"/>
    </source>
</evidence>
<dbReference type="SUPFAM" id="SSF55681">
    <property type="entry name" value="Class II aaRS and biotin synthetases"/>
    <property type="match status" value="1"/>
</dbReference>
<evidence type="ECO:0000256" key="15">
    <source>
        <dbReference type="HAMAP-Rule" id="MF_00283"/>
    </source>
</evidence>
<feature type="binding site" evidence="15">
    <location>
        <position position="469"/>
    </location>
    <ligand>
        <name>Mg(2+)</name>
        <dbReference type="ChEBI" id="CHEBI:18420"/>
        <note>shared with alpha subunit</note>
    </ligand>
</feature>
<keyword evidence="11 16" id="KW-0694">RNA-binding</keyword>
<evidence type="ECO:0000313" key="20">
    <source>
        <dbReference type="EMBL" id="OGF30875.1"/>
    </source>
</evidence>
<comment type="catalytic activity">
    <reaction evidence="14 15">
        <text>tRNA(Phe) + L-phenylalanine + ATP = L-phenylalanyl-tRNA(Phe) + AMP + diphosphate + H(+)</text>
        <dbReference type="Rhea" id="RHEA:19413"/>
        <dbReference type="Rhea" id="RHEA-COMP:9668"/>
        <dbReference type="Rhea" id="RHEA-COMP:9699"/>
        <dbReference type="ChEBI" id="CHEBI:15378"/>
        <dbReference type="ChEBI" id="CHEBI:30616"/>
        <dbReference type="ChEBI" id="CHEBI:33019"/>
        <dbReference type="ChEBI" id="CHEBI:58095"/>
        <dbReference type="ChEBI" id="CHEBI:78442"/>
        <dbReference type="ChEBI" id="CHEBI:78531"/>
        <dbReference type="ChEBI" id="CHEBI:456215"/>
        <dbReference type="EC" id="6.1.1.20"/>
    </reaction>
</comment>
<dbReference type="InterPro" id="IPR033714">
    <property type="entry name" value="tRNA_bind_bactPheRS"/>
</dbReference>
<keyword evidence="12 15" id="KW-0648">Protein biosynthesis</keyword>
<dbReference type="InterPro" id="IPR041616">
    <property type="entry name" value="PheRS_beta_core"/>
</dbReference>
<keyword evidence="13 15" id="KW-0030">Aminoacyl-tRNA synthetase</keyword>
<dbReference type="SMART" id="SM00896">
    <property type="entry name" value="FDX-ACB"/>
    <property type="match status" value="1"/>
</dbReference>
<dbReference type="InterPro" id="IPR004532">
    <property type="entry name" value="Phe-tRNA-ligase_IIc_bsu_bact"/>
</dbReference>
<dbReference type="SMART" id="SM00873">
    <property type="entry name" value="B3_4"/>
    <property type="match status" value="1"/>
</dbReference>
<dbReference type="PANTHER" id="PTHR10947:SF0">
    <property type="entry name" value="PHENYLALANINE--TRNA LIGASE BETA SUBUNIT"/>
    <property type="match status" value="1"/>
</dbReference>
<comment type="subunit">
    <text evidence="3 15">Tetramer of two alpha and two beta subunits.</text>
</comment>
<dbReference type="GO" id="GO:0005524">
    <property type="term" value="F:ATP binding"/>
    <property type="evidence" value="ECO:0007669"/>
    <property type="project" value="UniProtKB-UniRule"/>
</dbReference>
<comment type="similarity">
    <text evidence="2 15">Belongs to the phenylalanyl-tRNA synthetase beta subunit family. Type 1 subfamily.</text>
</comment>
<gene>
    <name evidence="15" type="primary">pheT</name>
    <name evidence="20" type="ORF">A2478_00280</name>
</gene>
<dbReference type="InterPro" id="IPR005146">
    <property type="entry name" value="B3/B4_tRNA-bd"/>
</dbReference>
<dbReference type="Gene3D" id="3.30.56.10">
    <property type="match status" value="2"/>
</dbReference>
<feature type="binding site" evidence="15">
    <location>
        <position position="478"/>
    </location>
    <ligand>
        <name>Mg(2+)</name>
        <dbReference type="ChEBI" id="CHEBI:18420"/>
        <note>shared with alpha subunit</note>
    </ligand>
</feature>
<dbReference type="CDD" id="cd02796">
    <property type="entry name" value="tRNA_bind_bactPheRS"/>
    <property type="match status" value="1"/>
</dbReference>
<dbReference type="HAMAP" id="MF_00283">
    <property type="entry name" value="Phe_tRNA_synth_beta1"/>
    <property type="match status" value="1"/>
</dbReference>
<evidence type="ECO:0000256" key="3">
    <source>
        <dbReference type="ARBA" id="ARBA00011209"/>
    </source>
</evidence>
<evidence type="ECO:0000256" key="8">
    <source>
        <dbReference type="ARBA" id="ARBA00022741"/>
    </source>
</evidence>
<dbReference type="InterPro" id="IPR020825">
    <property type="entry name" value="Phe-tRNA_synthase-like_B3/B4"/>
</dbReference>
<dbReference type="PANTHER" id="PTHR10947">
    <property type="entry name" value="PHENYLALANYL-TRNA SYNTHETASE BETA CHAIN AND LEUCINE-RICH REPEAT-CONTAINING PROTEIN 47"/>
    <property type="match status" value="1"/>
</dbReference>
<reference evidence="20 21" key="1">
    <citation type="journal article" date="2016" name="Nat. Commun.">
        <title>Thousands of microbial genomes shed light on interconnected biogeochemical processes in an aquifer system.</title>
        <authorList>
            <person name="Anantharaman K."/>
            <person name="Brown C.T."/>
            <person name="Hug L.A."/>
            <person name="Sharon I."/>
            <person name="Castelle C.J."/>
            <person name="Probst A.J."/>
            <person name="Thomas B.C."/>
            <person name="Singh A."/>
            <person name="Wilkins M.J."/>
            <person name="Karaoz U."/>
            <person name="Brodie E.L."/>
            <person name="Williams K.H."/>
            <person name="Hubbard S.S."/>
            <person name="Banfield J.F."/>
        </authorList>
    </citation>
    <scope>NUCLEOTIDE SEQUENCE [LARGE SCALE GENOMIC DNA]</scope>
</reference>
<dbReference type="InterPro" id="IPR009061">
    <property type="entry name" value="DNA-bd_dom_put_sf"/>
</dbReference>
<dbReference type="PROSITE" id="PS50886">
    <property type="entry name" value="TRBD"/>
    <property type="match status" value="1"/>
</dbReference>
<dbReference type="PROSITE" id="PS51483">
    <property type="entry name" value="B5"/>
    <property type="match status" value="1"/>
</dbReference>
<dbReference type="InterPro" id="IPR045864">
    <property type="entry name" value="aa-tRNA-synth_II/BPL/LPL"/>
</dbReference>
<comment type="subcellular location">
    <subcellularLocation>
        <location evidence="1 15">Cytoplasm</location>
    </subcellularLocation>
</comment>
<evidence type="ECO:0000256" key="6">
    <source>
        <dbReference type="ARBA" id="ARBA00022598"/>
    </source>
</evidence>
<comment type="caution">
    <text evidence="20">The sequence shown here is derived from an EMBL/GenBank/DDBJ whole genome shotgun (WGS) entry which is preliminary data.</text>
</comment>
<dbReference type="EC" id="6.1.1.20" evidence="15"/>
<dbReference type="STRING" id="1798002.A2478_00280"/>
<keyword evidence="5 16" id="KW-0820">tRNA-binding</keyword>
<evidence type="ECO:0000256" key="1">
    <source>
        <dbReference type="ARBA" id="ARBA00004496"/>
    </source>
</evidence>
<dbReference type="EMBL" id="MFGJ01000008">
    <property type="protein sequence ID" value="OGF30875.1"/>
    <property type="molecule type" value="Genomic_DNA"/>
</dbReference>
<evidence type="ECO:0000256" key="11">
    <source>
        <dbReference type="ARBA" id="ARBA00022884"/>
    </source>
</evidence>
<dbReference type="Pfam" id="PF03483">
    <property type="entry name" value="B3_4"/>
    <property type="match status" value="1"/>
</dbReference>
<dbReference type="Pfam" id="PF17759">
    <property type="entry name" value="tRNA_synthFbeta"/>
    <property type="match status" value="1"/>
</dbReference>
<dbReference type="PROSITE" id="PS51447">
    <property type="entry name" value="FDX_ACB"/>
    <property type="match status" value="1"/>
</dbReference>
<dbReference type="GO" id="GO:0006432">
    <property type="term" value="P:phenylalanyl-tRNA aminoacylation"/>
    <property type="evidence" value="ECO:0007669"/>
    <property type="project" value="UniProtKB-UniRule"/>
</dbReference>
<evidence type="ECO:0000313" key="21">
    <source>
        <dbReference type="Proteomes" id="UP000179001"/>
    </source>
</evidence>
<keyword evidence="4 15" id="KW-0963">Cytoplasm</keyword>
<dbReference type="GO" id="GO:0009328">
    <property type="term" value="C:phenylalanine-tRNA ligase complex"/>
    <property type="evidence" value="ECO:0007669"/>
    <property type="project" value="TreeGrafter"/>
</dbReference>
<feature type="domain" description="FDX-ACB" evidence="18">
    <location>
        <begin position="717"/>
        <end position="810"/>
    </location>
</feature>